<dbReference type="EMBL" id="JAYWIO010000007">
    <property type="protein sequence ID" value="KAK7252484.1"/>
    <property type="molecule type" value="Genomic_DNA"/>
</dbReference>
<name>A0AAN9EB41_CROPI</name>
<organism evidence="2 3">
    <name type="scientific">Crotalaria pallida</name>
    <name type="common">Smooth rattlebox</name>
    <name type="synonym">Crotalaria striata</name>
    <dbReference type="NCBI Taxonomy" id="3830"/>
    <lineage>
        <taxon>Eukaryota</taxon>
        <taxon>Viridiplantae</taxon>
        <taxon>Streptophyta</taxon>
        <taxon>Embryophyta</taxon>
        <taxon>Tracheophyta</taxon>
        <taxon>Spermatophyta</taxon>
        <taxon>Magnoliopsida</taxon>
        <taxon>eudicotyledons</taxon>
        <taxon>Gunneridae</taxon>
        <taxon>Pentapetalae</taxon>
        <taxon>rosids</taxon>
        <taxon>fabids</taxon>
        <taxon>Fabales</taxon>
        <taxon>Fabaceae</taxon>
        <taxon>Papilionoideae</taxon>
        <taxon>50 kb inversion clade</taxon>
        <taxon>genistoids sensu lato</taxon>
        <taxon>core genistoids</taxon>
        <taxon>Crotalarieae</taxon>
        <taxon>Crotalaria</taxon>
    </lineage>
</organism>
<evidence type="ECO:0000313" key="3">
    <source>
        <dbReference type="Proteomes" id="UP001372338"/>
    </source>
</evidence>
<protein>
    <submittedName>
        <fullName evidence="2">Uncharacterized protein</fullName>
    </submittedName>
</protein>
<dbReference type="PANTHER" id="PTHR34197">
    <property type="entry name" value="OS04G0591300 PROTEIN"/>
    <property type="match status" value="1"/>
</dbReference>
<sequence>MAMYTDEEELWKCPKHPTKRRRSGICPTCLRDRLSALCPDCAKVRPCSCVTSSSSSASSSSSFSRFSFAGDGVGTVGRVYSLIESEPSLRKSRSMAIPFLRSRSRFSGVGGDSDGDGGVRDSPAPNGSRSARSFWSMFKSQKSTREEQGFEAKKVLMEVNDGDLSRKAVMARSRSVAVTSVSGTGDGELRGRTKGKGWFFPSPMKAFRQSKASKVVQERSPLYRG</sequence>
<reference evidence="2 3" key="1">
    <citation type="submission" date="2024-01" db="EMBL/GenBank/DDBJ databases">
        <title>The genomes of 5 underutilized Papilionoideae crops provide insights into root nodulation and disease resistanc.</title>
        <authorList>
            <person name="Yuan L."/>
        </authorList>
    </citation>
    <scope>NUCLEOTIDE SEQUENCE [LARGE SCALE GENOMIC DNA]</scope>
    <source>
        <strain evidence="2">ZHUSHIDOU_FW_LH</strain>
        <tissue evidence="2">Leaf</tissue>
    </source>
</reference>
<evidence type="ECO:0000313" key="2">
    <source>
        <dbReference type="EMBL" id="KAK7252484.1"/>
    </source>
</evidence>
<feature type="region of interest" description="Disordered" evidence="1">
    <location>
        <begin position="108"/>
        <end position="131"/>
    </location>
</feature>
<gene>
    <name evidence="2" type="ORF">RIF29_36456</name>
</gene>
<dbReference type="Proteomes" id="UP001372338">
    <property type="component" value="Unassembled WGS sequence"/>
</dbReference>
<dbReference type="PANTHER" id="PTHR34197:SF2">
    <property type="entry name" value="OS04G0591300 PROTEIN"/>
    <property type="match status" value="1"/>
</dbReference>
<dbReference type="Pfam" id="PF05340">
    <property type="entry name" value="DUF740"/>
    <property type="match status" value="1"/>
</dbReference>
<proteinExistence type="predicted"/>
<accession>A0AAN9EB41</accession>
<evidence type="ECO:0000256" key="1">
    <source>
        <dbReference type="SAM" id="MobiDB-lite"/>
    </source>
</evidence>
<comment type="caution">
    <text evidence="2">The sequence shown here is derived from an EMBL/GenBank/DDBJ whole genome shotgun (WGS) entry which is preliminary data.</text>
</comment>
<dbReference type="InterPro" id="IPR008004">
    <property type="entry name" value="OCTOPUS-like"/>
</dbReference>
<feature type="region of interest" description="Disordered" evidence="1">
    <location>
        <begin position="181"/>
        <end position="202"/>
    </location>
</feature>
<keyword evidence="3" id="KW-1185">Reference proteome</keyword>
<dbReference type="AlphaFoldDB" id="A0AAN9EB41"/>